<accession>A0A5B7DA15</accession>
<gene>
    <name evidence="1" type="ORF">E2C01_010867</name>
</gene>
<evidence type="ECO:0000313" key="1">
    <source>
        <dbReference type="EMBL" id="MPC17996.1"/>
    </source>
</evidence>
<evidence type="ECO:0000313" key="2">
    <source>
        <dbReference type="Proteomes" id="UP000324222"/>
    </source>
</evidence>
<protein>
    <submittedName>
        <fullName evidence="1">Uncharacterized protein</fullName>
    </submittedName>
</protein>
<reference evidence="1 2" key="1">
    <citation type="submission" date="2019-05" db="EMBL/GenBank/DDBJ databases">
        <title>Another draft genome of Portunus trituberculatus and its Hox gene families provides insights of decapod evolution.</title>
        <authorList>
            <person name="Jeong J.-H."/>
            <person name="Song I."/>
            <person name="Kim S."/>
            <person name="Choi T."/>
            <person name="Kim D."/>
            <person name="Ryu S."/>
            <person name="Kim W."/>
        </authorList>
    </citation>
    <scope>NUCLEOTIDE SEQUENCE [LARGE SCALE GENOMIC DNA]</scope>
    <source>
        <tissue evidence="1">Muscle</tissue>
    </source>
</reference>
<dbReference type="OrthoDB" id="20295at2759"/>
<keyword evidence="2" id="KW-1185">Reference proteome</keyword>
<dbReference type="Proteomes" id="UP000324222">
    <property type="component" value="Unassembled WGS sequence"/>
</dbReference>
<name>A0A5B7DA15_PORTR</name>
<sequence>MWRSPSASQPASPSVAVFTSQGSDCASSPSIHHRLLTAVLSYPVMSEKLQDNPFAALFSSVKDAEQFSQQHMPTKTQPPTNNEQVHKYALCTVATAN</sequence>
<organism evidence="1 2">
    <name type="scientific">Portunus trituberculatus</name>
    <name type="common">Swimming crab</name>
    <name type="synonym">Neptunus trituberculatus</name>
    <dbReference type="NCBI Taxonomy" id="210409"/>
    <lineage>
        <taxon>Eukaryota</taxon>
        <taxon>Metazoa</taxon>
        <taxon>Ecdysozoa</taxon>
        <taxon>Arthropoda</taxon>
        <taxon>Crustacea</taxon>
        <taxon>Multicrustacea</taxon>
        <taxon>Malacostraca</taxon>
        <taxon>Eumalacostraca</taxon>
        <taxon>Eucarida</taxon>
        <taxon>Decapoda</taxon>
        <taxon>Pleocyemata</taxon>
        <taxon>Brachyura</taxon>
        <taxon>Eubrachyura</taxon>
        <taxon>Portunoidea</taxon>
        <taxon>Portunidae</taxon>
        <taxon>Portuninae</taxon>
        <taxon>Portunus</taxon>
    </lineage>
</organism>
<dbReference type="EMBL" id="VSRR010000638">
    <property type="protein sequence ID" value="MPC17996.1"/>
    <property type="molecule type" value="Genomic_DNA"/>
</dbReference>
<comment type="caution">
    <text evidence="1">The sequence shown here is derived from an EMBL/GenBank/DDBJ whole genome shotgun (WGS) entry which is preliminary data.</text>
</comment>
<proteinExistence type="predicted"/>
<dbReference type="AlphaFoldDB" id="A0A5B7DA15"/>